<accession>A0A4Y7PEW2</accession>
<dbReference type="EMBL" id="ML170551">
    <property type="protein sequence ID" value="TDL13558.1"/>
    <property type="molecule type" value="Genomic_DNA"/>
</dbReference>
<dbReference type="Proteomes" id="UP000294933">
    <property type="component" value="Unassembled WGS sequence"/>
</dbReference>
<dbReference type="VEuPathDB" id="FungiDB:BD410DRAFT_846831"/>
<keyword evidence="2" id="KW-1185">Reference proteome</keyword>
<protein>
    <submittedName>
        <fullName evidence="1">Uncharacterized protein</fullName>
    </submittedName>
</protein>
<feature type="non-terminal residue" evidence="1">
    <location>
        <position position="208"/>
    </location>
</feature>
<gene>
    <name evidence="1" type="ORF">BD410DRAFT_846831</name>
</gene>
<sequence length="208" mass="21409">MTSTTPVQPKQVPAIFSALIGTGRRVFSARPSGELGAGSIAWGLTMSVVVNELTQTVIPGLQDTAGLENDLAEVDNWQAQLQMIKLDEVVNNMLLVESSVLDGVGGSSQASGGQVPAEVGVEVEDARHEITLGTVPDTIPAAAPESVDDDILVDSGDLDGVGGSSQVSARQVSAELGVVAENSLREDAEMVLDSIPVITSGSMDDVAI</sequence>
<proteinExistence type="predicted"/>
<reference evidence="1 2" key="1">
    <citation type="submission" date="2018-06" db="EMBL/GenBank/DDBJ databases">
        <title>A transcriptomic atlas of mushroom development highlights an independent origin of complex multicellularity.</title>
        <authorList>
            <consortium name="DOE Joint Genome Institute"/>
            <person name="Krizsan K."/>
            <person name="Almasi E."/>
            <person name="Merenyi Z."/>
            <person name="Sahu N."/>
            <person name="Viragh M."/>
            <person name="Koszo T."/>
            <person name="Mondo S."/>
            <person name="Kiss B."/>
            <person name="Balint B."/>
            <person name="Kues U."/>
            <person name="Barry K."/>
            <person name="Hegedus J.C."/>
            <person name="Henrissat B."/>
            <person name="Johnson J."/>
            <person name="Lipzen A."/>
            <person name="Ohm R."/>
            <person name="Nagy I."/>
            <person name="Pangilinan J."/>
            <person name="Yan J."/>
            <person name="Xiong Y."/>
            <person name="Grigoriev I.V."/>
            <person name="Hibbett D.S."/>
            <person name="Nagy L.G."/>
        </authorList>
    </citation>
    <scope>NUCLEOTIDE SEQUENCE [LARGE SCALE GENOMIC DNA]</scope>
    <source>
        <strain evidence="1 2">SZMC22713</strain>
    </source>
</reference>
<evidence type="ECO:0000313" key="2">
    <source>
        <dbReference type="Proteomes" id="UP000294933"/>
    </source>
</evidence>
<dbReference type="AlphaFoldDB" id="A0A4Y7PEW2"/>
<name>A0A4Y7PEW2_9AGAM</name>
<evidence type="ECO:0000313" key="1">
    <source>
        <dbReference type="EMBL" id="TDL13558.1"/>
    </source>
</evidence>
<organism evidence="1 2">
    <name type="scientific">Rickenella mellea</name>
    <dbReference type="NCBI Taxonomy" id="50990"/>
    <lineage>
        <taxon>Eukaryota</taxon>
        <taxon>Fungi</taxon>
        <taxon>Dikarya</taxon>
        <taxon>Basidiomycota</taxon>
        <taxon>Agaricomycotina</taxon>
        <taxon>Agaricomycetes</taxon>
        <taxon>Hymenochaetales</taxon>
        <taxon>Rickenellaceae</taxon>
        <taxon>Rickenella</taxon>
    </lineage>
</organism>